<dbReference type="Proteomes" id="UP001232156">
    <property type="component" value="Unassembled WGS sequence"/>
</dbReference>
<keyword evidence="4" id="KW-1185">Reference proteome</keyword>
<keyword evidence="1" id="KW-0812">Transmembrane</keyword>
<feature type="domain" description="DUF2231" evidence="2">
    <location>
        <begin position="20"/>
        <end position="153"/>
    </location>
</feature>
<feature type="transmembrane region" description="Helical" evidence="1">
    <location>
        <begin position="89"/>
        <end position="111"/>
    </location>
</feature>
<keyword evidence="1" id="KW-1133">Transmembrane helix</keyword>
<dbReference type="EMBL" id="JAUZQE010000016">
    <property type="protein sequence ID" value="MDR4125998.1"/>
    <property type="molecule type" value="Genomic_DNA"/>
</dbReference>
<dbReference type="RefSeq" id="WP_347287019.1">
    <property type="nucleotide sequence ID" value="NZ_JAUZQE010000016.1"/>
</dbReference>
<feature type="transmembrane region" description="Helical" evidence="1">
    <location>
        <begin position="123"/>
        <end position="147"/>
    </location>
</feature>
<dbReference type="Pfam" id="PF09990">
    <property type="entry name" value="DUF2231"/>
    <property type="match status" value="1"/>
</dbReference>
<gene>
    <name evidence="3" type="ORF">Q8947_08370</name>
</gene>
<name>A0ABU1D6D3_9BURK</name>
<feature type="transmembrane region" description="Helical" evidence="1">
    <location>
        <begin position="27"/>
        <end position="47"/>
    </location>
</feature>
<dbReference type="PIRSF" id="PIRSF029509">
    <property type="entry name" value="UCP029509"/>
    <property type="match status" value="1"/>
</dbReference>
<evidence type="ECO:0000313" key="4">
    <source>
        <dbReference type="Proteomes" id="UP001232156"/>
    </source>
</evidence>
<sequence length="171" mass="18231">MKKLGHPLPLGTHTAVAIARHPIHPMVVPFPIAFLLAVVATDVAFLMTGDEFWARASLWLAGGGTGLGFVAGIIGTLELLIIKGIRHRAAGWSHFVVAVMLLAVGFINWLSRLGDPLQAVMQGGLALSLLGALLVALAGWLGGELVFEHHVGLGKHQQQDRADEHDGHRNE</sequence>
<comment type="caution">
    <text evidence="3">The sequence shown here is derived from an EMBL/GenBank/DDBJ whole genome shotgun (WGS) entry which is preliminary data.</text>
</comment>
<keyword evidence="1" id="KW-0472">Membrane</keyword>
<feature type="transmembrane region" description="Helical" evidence="1">
    <location>
        <begin position="59"/>
        <end position="82"/>
    </location>
</feature>
<dbReference type="InterPro" id="IPR016923">
    <property type="entry name" value="UCP029509"/>
</dbReference>
<evidence type="ECO:0000313" key="3">
    <source>
        <dbReference type="EMBL" id="MDR4125998.1"/>
    </source>
</evidence>
<protein>
    <submittedName>
        <fullName evidence="3">DUF2231 domain-containing protein</fullName>
    </submittedName>
</protein>
<evidence type="ECO:0000256" key="1">
    <source>
        <dbReference type="SAM" id="Phobius"/>
    </source>
</evidence>
<reference evidence="3 4" key="1">
    <citation type="submission" date="2023-08" db="EMBL/GenBank/DDBJ databases">
        <title>Alcaligenaceae gen. nov., a novel taxon isolated from the sludge of Yixing Pesticide Factory.</title>
        <authorList>
            <person name="Ruan L."/>
        </authorList>
    </citation>
    <scope>NUCLEOTIDE SEQUENCE [LARGE SCALE GENOMIC DNA]</scope>
    <source>
        <strain evidence="3 4">LG-2</strain>
    </source>
</reference>
<proteinExistence type="predicted"/>
<evidence type="ECO:0000259" key="2">
    <source>
        <dbReference type="Pfam" id="PF09990"/>
    </source>
</evidence>
<organism evidence="3 4">
    <name type="scientific">Yanghanlia caeni</name>
    <dbReference type="NCBI Taxonomy" id="3064283"/>
    <lineage>
        <taxon>Bacteria</taxon>
        <taxon>Pseudomonadati</taxon>
        <taxon>Pseudomonadota</taxon>
        <taxon>Betaproteobacteria</taxon>
        <taxon>Burkholderiales</taxon>
        <taxon>Alcaligenaceae</taxon>
        <taxon>Yanghanlia</taxon>
    </lineage>
</organism>
<dbReference type="InterPro" id="IPR019251">
    <property type="entry name" value="DUF2231_TM"/>
</dbReference>
<accession>A0ABU1D6D3</accession>